<comment type="caution">
    <text evidence="12">The sequence shown here is derived from an EMBL/GenBank/DDBJ whole genome shotgun (WGS) entry which is preliminary data.</text>
</comment>
<evidence type="ECO:0000313" key="12">
    <source>
        <dbReference type="EMBL" id="OAF64418.1"/>
    </source>
</evidence>
<dbReference type="OrthoDB" id="162894at2759"/>
<comment type="catalytic activity">
    <reaction evidence="9">
        <text>L-threonyl-[protein] + ATP = O-phospho-L-threonyl-[protein] + ADP + H(+)</text>
        <dbReference type="Rhea" id="RHEA:46608"/>
        <dbReference type="Rhea" id="RHEA-COMP:11060"/>
        <dbReference type="Rhea" id="RHEA-COMP:11605"/>
        <dbReference type="ChEBI" id="CHEBI:15378"/>
        <dbReference type="ChEBI" id="CHEBI:30013"/>
        <dbReference type="ChEBI" id="CHEBI:30616"/>
        <dbReference type="ChEBI" id="CHEBI:61977"/>
        <dbReference type="ChEBI" id="CHEBI:456216"/>
        <dbReference type="EC" id="2.7.11.1"/>
    </reaction>
</comment>
<keyword evidence="5" id="KW-0547">Nucleotide-binding</keyword>
<dbReference type="SMART" id="SM00220">
    <property type="entry name" value="S_TKc"/>
    <property type="match status" value="1"/>
</dbReference>
<dbReference type="PROSITE" id="PS50011">
    <property type="entry name" value="PROTEIN_KINASE_DOM"/>
    <property type="match status" value="1"/>
</dbReference>
<dbReference type="GO" id="GO:0004674">
    <property type="term" value="F:protein serine/threonine kinase activity"/>
    <property type="evidence" value="ECO:0007669"/>
    <property type="project" value="UniProtKB-KW"/>
</dbReference>
<comment type="catalytic activity">
    <reaction evidence="10">
        <text>L-seryl-[protein] + ATP = O-phospho-L-seryl-[protein] + ADP + H(+)</text>
        <dbReference type="Rhea" id="RHEA:17989"/>
        <dbReference type="Rhea" id="RHEA-COMP:9863"/>
        <dbReference type="Rhea" id="RHEA-COMP:11604"/>
        <dbReference type="ChEBI" id="CHEBI:15378"/>
        <dbReference type="ChEBI" id="CHEBI:29999"/>
        <dbReference type="ChEBI" id="CHEBI:30616"/>
        <dbReference type="ChEBI" id="CHEBI:83421"/>
        <dbReference type="ChEBI" id="CHEBI:456216"/>
        <dbReference type="EC" id="2.7.11.1"/>
    </reaction>
</comment>
<dbReference type="InterPro" id="IPR011009">
    <property type="entry name" value="Kinase-like_dom_sf"/>
</dbReference>
<keyword evidence="3" id="KW-0723">Serine/threonine-protein kinase</keyword>
<evidence type="ECO:0000256" key="2">
    <source>
        <dbReference type="ARBA" id="ARBA00022148"/>
    </source>
</evidence>
<evidence type="ECO:0000256" key="4">
    <source>
        <dbReference type="ARBA" id="ARBA00022679"/>
    </source>
</evidence>
<dbReference type="Gene3D" id="3.30.200.20">
    <property type="entry name" value="Phosphorylase Kinase, domain 1"/>
    <property type="match status" value="1"/>
</dbReference>
<evidence type="ECO:0000256" key="10">
    <source>
        <dbReference type="ARBA" id="ARBA00048679"/>
    </source>
</evidence>
<dbReference type="EMBL" id="LWCA01001852">
    <property type="protein sequence ID" value="OAF64418.1"/>
    <property type="molecule type" value="Genomic_DNA"/>
</dbReference>
<dbReference type="EC" id="2.7.11.1" evidence="1"/>
<evidence type="ECO:0000256" key="1">
    <source>
        <dbReference type="ARBA" id="ARBA00012513"/>
    </source>
</evidence>
<keyword evidence="7" id="KW-0067">ATP-binding</keyword>
<dbReference type="PANTHER" id="PTHR24356">
    <property type="entry name" value="SERINE/THREONINE-PROTEIN KINASE"/>
    <property type="match status" value="1"/>
</dbReference>
<evidence type="ECO:0000256" key="9">
    <source>
        <dbReference type="ARBA" id="ARBA00047899"/>
    </source>
</evidence>
<keyword evidence="6" id="KW-0418">Kinase</keyword>
<dbReference type="Proteomes" id="UP000078046">
    <property type="component" value="Unassembled WGS sequence"/>
</dbReference>
<dbReference type="Gene3D" id="1.10.510.10">
    <property type="entry name" value="Transferase(Phosphotransferase) domain 1"/>
    <property type="match status" value="1"/>
</dbReference>
<name>A0A177AQZ5_9BILA</name>
<dbReference type="Pfam" id="PF00069">
    <property type="entry name" value="Pkinase"/>
    <property type="match status" value="1"/>
</dbReference>
<keyword evidence="13" id="KW-1185">Reference proteome</keyword>
<dbReference type="GO" id="GO:0005524">
    <property type="term" value="F:ATP binding"/>
    <property type="evidence" value="ECO:0007669"/>
    <property type="project" value="UniProtKB-KW"/>
</dbReference>
<dbReference type="GO" id="GO:0035556">
    <property type="term" value="P:intracellular signal transduction"/>
    <property type="evidence" value="ECO:0007669"/>
    <property type="project" value="TreeGrafter"/>
</dbReference>
<dbReference type="SUPFAM" id="SSF56112">
    <property type="entry name" value="Protein kinase-like (PK-like)"/>
    <property type="match status" value="1"/>
</dbReference>
<feature type="non-terminal residue" evidence="12">
    <location>
        <position position="218"/>
    </location>
</feature>
<evidence type="ECO:0000256" key="6">
    <source>
        <dbReference type="ARBA" id="ARBA00022777"/>
    </source>
</evidence>
<evidence type="ECO:0000256" key="5">
    <source>
        <dbReference type="ARBA" id="ARBA00022741"/>
    </source>
</evidence>
<accession>A0A177AQZ5</accession>
<protein>
    <recommendedName>
        <fullName evidence="2">Serine/threonine-protein kinase greatwall</fullName>
        <ecNumber evidence="1">2.7.11.1</ecNumber>
    </recommendedName>
    <alternativeName>
        <fullName evidence="8">Microtubule-associated serine/threonine-protein kinase-like</fullName>
    </alternativeName>
</protein>
<dbReference type="InterPro" id="IPR000719">
    <property type="entry name" value="Prot_kinase_dom"/>
</dbReference>
<reference evidence="12 13" key="1">
    <citation type="submission" date="2016-04" db="EMBL/GenBank/DDBJ databases">
        <title>The genome of Intoshia linei affirms orthonectids as highly simplified spiralians.</title>
        <authorList>
            <person name="Mikhailov K.V."/>
            <person name="Slusarev G.S."/>
            <person name="Nikitin M.A."/>
            <person name="Logacheva M.D."/>
            <person name="Penin A."/>
            <person name="Aleoshin V."/>
            <person name="Panchin Y.V."/>
        </authorList>
    </citation>
    <scope>NUCLEOTIDE SEQUENCE [LARGE SCALE GENOMIC DNA]</scope>
    <source>
        <strain evidence="12">Intl2013</strain>
        <tissue evidence="12">Whole animal</tissue>
    </source>
</reference>
<dbReference type="AlphaFoldDB" id="A0A177AQZ5"/>
<sequence length="218" mass="25300">MRRQSLSLSSIDDFCILKKISRGSFGNVYLSRKKKPKPNEENLLYAIKIMKKSDMIHKDMIEHGDIVAERKAMAVSKSAFIVHLYYSFQSETNIYLIMEYMVGGDLKSLHLVFGQFDIAMTVFYSSQIVMGLEYLHQHHIIHGYYFDLYLNISIDIKPDNMLINKDGFLKLTDFGFSQVESNNVDIFDILNTPISKKEEYDYKRTPGQLISLTSKFSF</sequence>
<feature type="domain" description="Protein kinase" evidence="11">
    <location>
        <begin position="14"/>
        <end position="218"/>
    </location>
</feature>
<evidence type="ECO:0000256" key="8">
    <source>
        <dbReference type="ARBA" id="ARBA00033099"/>
    </source>
</evidence>
<proteinExistence type="predicted"/>
<evidence type="ECO:0000256" key="3">
    <source>
        <dbReference type="ARBA" id="ARBA00022527"/>
    </source>
</evidence>
<keyword evidence="4" id="KW-0808">Transferase</keyword>
<dbReference type="PANTHER" id="PTHR24356:SF1">
    <property type="entry name" value="SERINE_THREONINE-PROTEIN KINASE GREATWALL"/>
    <property type="match status" value="1"/>
</dbReference>
<dbReference type="InterPro" id="IPR050236">
    <property type="entry name" value="Ser_Thr_kinase_AGC"/>
</dbReference>
<dbReference type="FunFam" id="3.30.200.20:FF:000550">
    <property type="entry name" value="Serine/threonine-protein kinase greatwall"/>
    <property type="match status" value="1"/>
</dbReference>
<evidence type="ECO:0000313" key="13">
    <source>
        <dbReference type="Proteomes" id="UP000078046"/>
    </source>
</evidence>
<evidence type="ECO:0000259" key="11">
    <source>
        <dbReference type="PROSITE" id="PS50011"/>
    </source>
</evidence>
<organism evidence="12 13">
    <name type="scientific">Intoshia linei</name>
    <dbReference type="NCBI Taxonomy" id="1819745"/>
    <lineage>
        <taxon>Eukaryota</taxon>
        <taxon>Metazoa</taxon>
        <taxon>Spiralia</taxon>
        <taxon>Lophotrochozoa</taxon>
        <taxon>Mesozoa</taxon>
        <taxon>Orthonectida</taxon>
        <taxon>Rhopaluridae</taxon>
        <taxon>Intoshia</taxon>
    </lineage>
</organism>
<evidence type="ECO:0000256" key="7">
    <source>
        <dbReference type="ARBA" id="ARBA00022840"/>
    </source>
</evidence>
<dbReference type="GO" id="GO:0005634">
    <property type="term" value="C:nucleus"/>
    <property type="evidence" value="ECO:0007669"/>
    <property type="project" value="TreeGrafter"/>
</dbReference>
<gene>
    <name evidence="12" type="ORF">A3Q56_07873</name>
</gene>